<dbReference type="Gene3D" id="3.40.50.720">
    <property type="entry name" value="NAD(P)-binding Rossmann-like Domain"/>
    <property type="match status" value="1"/>
</dbReference>
<evidence type="ECO:0000256" key="1">
    <source>
        <dbReference type="ARBA" id="ARBA00006484"/>
    </source>
</evidence>
<dbReference type="CDD" id="cd05233">
    <property type="entry name" value="SDR_c"/>
    <property type="match status" value="1"/>
</dbReference>
<dbReference type="PRINTS" id="PR00080">
    <property type="entry name" value="SDRFAMILY"/>
</dbReference>
<sequence>MSDTTLPLAGKHALVTGGARGIGAACVHALLTRGARVTIAGRDAAALAAMQTALAHEFGAGSINVQAFDVADPESVRTGFDLAARALGRIDILVNNAGQAASAPLLKTDAALWQRMLDVNLGGVFHCTQAALPAMLDAGWGRIVNVASTAGLTGYRYAAAYTAAKHGVVGLTRALALEVATRGVTVNAVCPGYTDTDIVREAVANIVAKTGRTPEQARAELAAGNPQQRLVQTGEVANAVAWLCLPESGAMNGQAIAVAGGEVM</sequence>
<organism evidence="3 4">
    <name type="scientific">Duganella zoogloeoides</name>
    <dbReference type="NCBI Taxonomy" id="75659"/>
    <lineage>
        <taxon>Bacteria</taxon>
        <taxon>Pseudomonadati</taxon>
        <taxon>Pseudomonadota</taxon>
        <taxon>Betaproteobacteria</taxon>
        <taxon>Burkholderiales</taxon>
        <taxon>Oxalobacteraceae</taxon>
        <taxon>Telluria group</taxon>
        <taxon>Duganella</taxon>
    </lineage>
</organism>
<dbReference type="PANTHER" id="PTHR42879">
    <property type="entry name" value="3-OXOACYL-(ACYL-CARRIER-PROTEIN) REDUCTASE"/>
    <property type="match status" value="1"/>
</dbReference>
<comment type="similarity">
    <text evidence="1 2">Belongs to the short-chain dehydrogenases/reductases (SDR) family.</text>
</comment>
<dbReference type="PANTHER" id="PTHR42879:SF2">
    <property type="entry name" value="3-OXOACYL-[ACYL-CARRIER-PROTEIN] REDUCTASE FABG"/>
    <property type="match status" value="1"/>
</dbReference>
<dbReference type="Proteomes" id="UP001326110">
    <property type="component" value="Chromosome"/>
</dbReference>
<name>A0ABZ0XV25_9BURK</name>
<dbReference type="GeneID" id="43163570"/>
<keyword evidence="4" id="KW-1185">Reference proteome</keyword>
<dbReference type="InterPro" id="IPR020904">
    <property type="entry name" value="Sc_DH/Rdtase_CS"/>
</dbReference>
<dbReference type="PROSITE" id="PS00061">
    <property type="entry name" value="ADH_SHORT"/>
    <property type="match status" value="1"/>
</dbReference>
<dbReference type="RefSeq" id="WP_019921827.1">
    <property type="nucleotide sequence ID" value="NZ_CP140152.1"/>
</dbReference>
<evidence type="ECO:0000313" key="4">
    <source>
        <dbReference type="Proteomes" id="UP001326110"/>
    </source>
</evidence>
<evidence type="ECO:0000256" key="2">
    <source>
        <dbReference type="RuleBase" id="RU000363"/>
    </source>
</evidence>
<dbReference type="InterPro" id="IPR050259">
    <property type="entry name" value="SDR"/>
</dbReference>
<dbReference type="SUPFAM" id="SSF51735">
    <property type="entry name" value="NAD(P)-binding Rossmann-fold domains"/>
    <property type="match status" value="1"/>
</dbReference>
<reference evidence="3 4" key="1">
    <citation type="submission" date="2023-11" db="EMBL/GenBank/DDBJ databases">
        <title>MicrobeMod: A computational toolkit for identifying prokaryotic methylation and restriction-modification with nanopore sequencing.</title>
        <authorList>
            <person name="Crits-Christoph A."/>
            <person name="Kang S.C."/>
            <person name="Lee H."/>
            <person name="Ostrov N."/>
        </authorList>
    </citation>
    <scope>NUCLEOTIDE SEQUENCE [LARGE SCALE GENOMIC DNA]</scope>
    <source>
        <strain evidence="3 4">ATCC 25935</strain>
    </source>
</reference>
<dbReference type="PRINTS" id="PR00081">
    <property type="entry name" value="GDHRDH"/>
</dbReference>
<accession>A0ABZ0XV25</accession>
<dbReference type="InterPro" id="IPR002347">
    <property type="entry name" value="SDR_fam"/>
</dbReference>
<evidence type="ECO:0000313" key="3">
    <source>
        <dbReference type="EMBL" id="WQH03273.1"/>
    </source>
</evidence>
<gene>
    <name evidence="3" type="ORF">SR858_19770</name>
</gene>
<dbReference type="Pfam" id="PF00106">
    <property type="entry name" value="adh_short"/>
    <property type="match status" value="1"/>
</dbReference>
<protein>
    <submittedName>
        <fullName evidence="3">SDR family NAD(P)-dependent oxidoreductase</fullName>
    </submittedName>
</protein>
<dbReference type="EMBL" id="CP140152">
    <property type="protein sequence ID" value="WQH03273.1"/>
    <property type="molecule type" value="Genomic_DNA"/>
</dbReference>
<dbReference type="InterPro" id="IPR036291">
    <property type="entry name" value="NAD(P)-bd_dom_sf"/>
</dbReference>
<proteinExistence type="inferred from homology"/>